<feature type="non-terminal residue" evidence="1">
    <location>
        <position position="1"/>
    </location>
</feature>
<dbReference type="OrthoDB" id="2986975at2759"/>
<sequence length="91" mass="10765">AQGQTIPFTTADIAKPPRGKFMSLCNSYVSPSRRHGADCIRLLQEFDKDIFKQKHDPYILIAEDDRLEEFDQRTKTWWQGIFNSRWQWMGT</sequence>
<reference evidence="1 2" key="1">
    <citation type="journal article" date="2016" name="Mol. Biol. Evol.">
        <title>Comparative Genomics of Early-Diverging Mushroom-Forming Fungi Provides Insights into the Origins of Lignocellulose Decay Capabilities.</title>
        <authorList>
            <person name="Nagy L.G."/>
            <person name="Riley R."/>
            <person name="Tritt A."/>
            <person name="Adam C."/>
            <person name="Daum C."/>
            <person name="Floudas D."/>
            <person name="Sun H."/>
            <person name="Yadav J.S."/>
            <person name="Pangilinan J."/>
            <person name="Larsson K.H."/>
            <person name="Matsuura K."/>
            <person name="Barry K."/>
            <person name="Labutti K."/>
            <person name="Kuo R."/>
            <person name="Ohm R.A."/>
            <person name="Bhattacharya S.S."/>
            <person name="Shirouzu T."/>
            <person name="Yoshinaga Y."/>
            <person name="Martin F.M."/>
            <person name="Grigoriev I.V."/>
            <person name="Hibbett D.S."/>
        </authorList>
    </citation>
    <scope>NUCLEOTIDE SEQUENCE [LARGE SCALE GENOMIC DNA]</scope>
    <source>
        <strain evidence="1 2">HHB14362 ss-1</strain>
    </source>
</reference>
<accession>A0A165SX67</accession>
<evidence type="ECO:0000313" key="1">
    <source>
        <dbReference type="EMBL" id="KZT25812.1"/>
    </source>
</evidence>
<dbReference type="STRING" id="1314782.A0A165SX67"/>
<keyword evidence="2" id="KW-1185">Reference proteome</keyword>
<organism evidence="1 2">
    <name type="scientific">Neolentinus lepideus HHB14362 ss-1</name>
    <dbReference type="NCBI Taxonomy" id="1314782"/>
    <lineage>
        <taxon>Eukaryota</taxon>
        <taxon>Fungi</taxon>
        <taxon>Dikarya</taxon>
        <taxon>Basidiomycota</taxon>
        <taxon>Agaricomycotina</taxon>
        <taxon>Agaricomycetes</taxon>
        <taxon>Gloeophyllales</taxon>
        <taxon>Gloeophyllaceae</taxon>
        <taxon>Neolentinus</taxon>
    </lineage>
</organism>
<dbReference type="InParanoid" id="A0A165SX67"/>
<proteinExistence type="predicted"/>
<dbReference type="AlphaFoldDB" id="A0A165SX67"/>
<protein>
    <submittedName>
        <fullName evidence="1">Uncharacterized protein</fullName>
    </submittedName>
</protein>
<dbReference type="EMBL" id="KV425569">
    <property type="protein sequence ID" value="KZT25812.1"/>
    <property type="molecule type" value="Genomic_DNA"/>
</dbReference>
<evidence type="ECO:0000313" key="2">
    <source>
        <dbReference type="Proteomes" id="UP000076761"/>
    </source>
</evidence>
<gene>
    <name evidence="1" type="ORF">NEOLEDRAFT_1064307</name>
</gene>
<dbReference type="Proteomes" id="UP000076761">
    <property type="component" value="Unassembled WGS sequence"/>
</dbReference>
<name>A0A165SX67_9AGAM</name>